<keyword evidence="1" id="KW-0812">Transmembrane</keyword>
<comment type="caution">
    <text evidence="3">The sequence shown here is derived from an EMBL/GenBank/DDBJ whole genome shotgun (WGS) entry which is preliminary data.</text>
</comment>
<name>A0A7C4TBA5_UNCW3</name>
<feature type="transmembrane region" description="Helical" evidence="1">
    <location>
        <begin position="75"/>
        <end position="92"/>
    </location>
</feature>
<gene>
    <name evidence="3" type="ORF">ENV60_04010</name>
</gene>
<evidence type="ECO:0000313" key="3">
    <source>
        <dbReference type="EMBL" id="HGV97447.1"/>
    </source>
</evidence>
<dbReference type="AlphaFoldDB" id="A0A7C4TBA5"/>
<dbReference type="Pfam" id="PF18962">
    <property type="entry name" value="Por_Secre_tail"/>
    <property type="match status" value="1"/>
</dbReference>
<evidence type="ECO:0000256" key="1">
    <source>
        <dbReference type="SAM" id="Phobius"/>
    </source>
</evidence>
<keyword evidence="1" id="KW-0472">Membrane</keyword>
<protein>
    <submittedName>
        <fullName evidence="3">T9SS type A sorting domain-containing protein</fullName>
    </submittedName>
</protein>
<dbReference type="SUPFAM" id="SSF75011">
    <property type="entry name" value="3-carboxy-cis,cis-mucoante lactonizing enzyme"/>
    <property type="match status" value="1"/>
</dbReference>
<proteinExistence type="predicted"/>
<sequence>MKFTIRSKGYLVVSTSLRRRREITGTPKRLSTFLKIMNPVGTGSIPVPTKDLNYKVIIKKMGVYNELLKTPYNPFLAYIFIIVSFTISSVYGQDSLNIYWLGSCLGEMSHKVVYSTIDNNHYLFVLLNGSILVLDVNDPSNPQKIAEVGYPGGIKLAGGLSVVDTFLYITTGSFGLWVYNVANPHIPIRIGSYDTGWAAGIAVSGNYAYIGDIDSGLVILDISNPASPVKIGCLYLSSSGDPYADVAIKDTFAYVAIAGKLRIVNVANPAAPFLISVWNPNGPFESIKGVAVQGNFVYLSNFDLGFWVVDVSNPQFPVTADYITNIGYGLDVAVDGNYAYYAADIFGIGVINISNPYDVRLEGHLDIGFAVGIYGYGENVYATTFSKILVIDVSNHGNPVIIGSYNNLTGPNGDIAISGNYAYVSIWESLRIVDVSNPNFPFEVGFCRIPARGEGLAVSNNYAYVASGDSGLRIIDVSNPSVPYEVGHIEIGFAHKVVVDSIYAYVIGDRRLHTIDVSNPSSPFLVSTYHVLPESIPVLENVYKSGNYVYLLANKGLFIIDVSNPYSPYQIGFLYTFTFCNLWSMVILGNNGYVIGSQFLHIDLSDPSSPIFLDTVLWSGEDITNYENYGYISGMYPAGPLYVVDLSNPFAPNILGYYDFGPQVCQTHPFHIAHSGYNIFVLTDCGLQIFRFTGAPGIEEVGTKTKEKILNIYPNPFLNCVTIKFQIPESKTKAALKIYDVSGRLVKQWDDKAIKFSNKIVWDGTDNQGNKLPSGIYFCRLVVQKFNETQKIILLR</sequence>
<reference evidence="3" key="1">
    <citation type="journal article" date="2020" name="mSystems">
        <title>Genome- and Community-Level Interaction Insights into Carbon Utilization and Element Cycling Functions of Hydrothermarchaeota in Hydrothermal Sediment.</title>
        <authorList>
            <person name="Zhou Z."/>
            <person name="Liu Y."/>
            <person name="Xu W."/>
            <person name="Pan J."/>
            <person name="Luo Z.H."/>
            <person name="Li M."/>
        </authorList>
    </citation>
    <scope>NUCLEOTIDE SEQUENCE [LARGE SCALE GENOMIC DNA]</scope>
    <source>
        <strain evidence="3">SpSt-774</strain>
    </source>
</reference>
<dbReference type="InterPro" id="IPR026444">
    <property type="entry name" value="Secre_tail"/>
</dbReference>
<dbReference type="SUPFAM" id="SSF101908">
    <property type="entry name" value="Putative isomerase YbhE"/>
    <property type="match status" value="1"/>
</dbReference>
<dbReference type="EMBL" id="DTGZ01000074">
    <property type="protein sequence ID" value="HGV97447.1"/>
    <property type="molecule type" value="Genomic_DNA"/>
</dbReference>
<organism evidence="3">
    <name type="scientific">candidate division WOR-3 bacterium</name>
    <dbReference type="NCBI Taxonomy" id="2052148"/>
    <lineage>
        <taxon>Bacteria</taxon>
        <taxon>Bacteria division WOR-3</taxon>
    </lineage>
</organism>
<evidence type="ECO:0000259" key="2">
    <source>
        <dbReference type="Pfam" id="PF18962"/>
    </source>
</evidence>
<dbReference type="SUPFAM" id="SSF63825">
    <property type="entry name" value="YWTD domain"/>
    <property type="match status" value="1"/>
</dbReference>
<dbReference type="NCBIfam" id="TIGR04183">
    <property type="entry name" value="Por_Secre_tail"/>
    <property type="match status" value="1"/>
</dbReference>
<accession>A0A7C4TBA5</accession>
<dbReference type="Gene3D" id="2.60.40.4070">
    <property type="match status" value="1"/>
</dbReference>
<keyword evidence="1" id="KW-1133">Transmembrane helix</keyword>
<dbReference type="InterPro" id="IPR013211">
    <property type="entry name" value="LVIVD"/>
</dbReference>
<dbReference type="Pfam" id="PF08309">
    <property type="entry name" value="LVIVD"/>
    <property type="match status" value="12"/>
</dbReference>
<feature type="domain" description="Secretion system C-terminal sorting" evidence="2">
    <location>
        <begin position="712"/>
        <end position="793"/>
    </location>
</feature>